<reference evidence="3" key="1">
    <citation type="submission" date="2023-07" db="EMBL/GenBank/DDBJ databases">
        <title>30 novel species of actinomycetes from the DSMZ collection.</title>
        <authorList>
            <person name="Nouioui I."/>
        </authorList>
    </citation>
    <scope>NUCLEOTIDE SEQUENCE [LARGE SCALE GENOMIC DNA]</scope>
    <source>
        <strain evidence="3">DSM 41640</strain>
    </source>
</reference>
<feature type="signal peptide" evidence="1">
    <location>
        <begin position="1"/>
        <end position="31"/>
    </location>
</feature>
<keyword evidence="1" id="KW-0732">Signal</keyword>
<protein>
    <submittedName>
        <fullName evidence="2">Uncharacterized protein</fullName>
    </submittedName>
</protein>
<keyword evidence="3" id="KW-1185">Reference proteome</keyword>
<organism evidence="2 3">
    <name type="scientific">Streptomyces doebereineriae</name>
    <dbReference type="NCBI Taxonomy" id="3075528"/>
    <lineage>
        <taxon>Bacteria</taxon>
        <taxon>Bacillati</taxon>
        <taxon>Actinomycetota</taxon>
        <taxon>Actinomycetes</taxon>
        <taxon>Kitasatosporales</taxon>
        <taxon>Streptomycetaceae</taxon>
        <taxon>Streptomyces</taxon>
    </lineage>
</organism>
<dbReference type="EMBL" id="JAVREZ010000034">
    <property type="protein sequence ID" value="MDT0487919.1"/>
    <property type="molecule type" value="Genomic_DNA"/>
</dbReference>
<dbReference type="Proteomes" id="UP001183824">
    <property type="component" value="Unassembled WGS sequence"/>
</dbReference>
<evidence type="ECO:0000313" key="2">
    <source>
        <dbReference type="EMBL" id="MDT0487919.1"/>
    </source>
</evidence>
<dbReference type="RefSeq" id="WP_311720558.1">
    <property type="nucleotide sequence ID" value="NZ_JAVREZ010000034.1"/>
</dbReference>
<evidence type="ECO:0000313" key="3">
    <source>
        <dbReference type="Proteomes" id="UP001183824"/>
    </source>
</evidence>
<gene>
    <name evidence="2" type="ORF">RNB18_48505</name>
</gene>
<dbReference type="SUPFAM" id="SSF56973">
    <property type="entry name" value="Aerolisin/ETX pore-forming domain"/>
    <property type="match status" value="1"/>
</dbReference>
<feature type="chain" id="PRO_5047494293" evidence="1">
    <location>
        <begin position="32"/>
        <end position="296"/>
    </location>
</feature>
<evidence type="ECO:0000256" key="1">
    <source>
        <dbReference type="SAM" id="SignalP"/>
    </source>
</evidence>
<accession>A0ABU2VRG5</accession>
<sequence>MTHTIKRYATACAAVATAIAGVIASAPVADANPPSGVNIRGKEPFNTDTLMSKLCGDMSGADKSFVFNINTGQIVDSDKAYGKAPYYHIAAGASRSVHSDLPYGEHWALTNGWEVVVGNCEFPQSSTWTWYDKERRISNDSVTNCGHGGGGLSVNESYATTRGASVSIGVNTKLSYKLTDQLSAEIGFSASYSWSWSKTHTLGRTVTVNPSYGRQGYIDARPLKRTVRINPVFHVQYYNWSDGQSEVGTVVHSWRGRGYSRIWSYGYYVDTYADVLNGDGTPAMDYVVRDKPGNCK</sequence>
<name>A0ABU2VRG5_9ACTN</name>
<proteinExistence type="predicted"/>
<comment type="caution">
    <text evidence="2">The sequence shown here is derived from an EMBL/GenBank/DDBJ whole genome shotgun (WGS) entry which is preliminary data.</text>
</comment>